<dbReference type="PIRSF" id="PIRSF011484">
    <property type="entry name" value="YaeQ"/>
    <property type="match status" value="1"/>
</dbReference>
<accession>A0ABU6K4B6</accession>
<protein>
    <submittedName>
        <fullName evidence="1">YaeQ family protein</fullName>
    </submittedName>
</protein>
<dbReference type="InterPro" id="IPR038590">
    <property type="entry name" value="YaeQ_sf"/>
</dbReference>
<dbReference type="InterPro" id="IPR009822">
    <property type="entry name" value="YaeQ"/>
</dbReference>
<dbReference type="PANTHER" id="PTHR38784:SF1">
    <property type="entry name" value="SUCROSE PHOSPHORYLASE"/>
    <property type="match status" value="1"/>
</dbReference>
<evidence type="ECO:0000313" key="2">
    <source>
        <dbReference type="Proteomes" id="UP001331561"/>
    </source>
</evidence>
<comment type="caution">
    <text evidence="1">The sequence shown here is derived from an EMBL/GenBank/DDBJ whole genome shotgun (WGS) entry which is preliminary data.</text>
</comment>
<reference evidence="1 2" key="1">
    <citation type="submission" date="2024-01" db="EMBL/GenBank/DDBJ databases">
        <title>Uliginosibacterium soil sp. nov.</title>
        <authorList>
            <person name="Lv Y."/>
        </authorList>
    </citation>
    <scope>NUCLEOTIDE SEQUENCE [LARGE SCALE GENOMIC DNA]</scope>
    <source>
        <strain evidence="1 2">H3</strain>
    </source>
</reference>
<dbReference type="Proteomes" id="UP001331561">
    <property type="component" value="Unassembled WGS sequence"/>
</dbReference>
<dbReference type="PANTHER" id="PTHR38784">
    <property type="entry name" value="SUCROSE PHOSPHORYLASE"/>
    <property type="match status" value="1"/>
</dbReference>
<dbReference type="RefSeq" id="WP_327599287.1">
    <property type="nucleotide sequence ID" value="NZ_JAYXHS010000002.1"/>
</dbReference>
<dbReference type="SMART" id="SM01322">
    <property type="entry name" value="YaeQ"/>
    <property type="match status" value="1"/>
</dbReference>
<dbReference type="EMBL" id="JAYXHS010000002">
    <property type="protein sequence ID" value="MEC5386317.1"/>
    <property type="molecule type" value="Genomic_DNA"/>
</dbReference>
<dbReference type="InterPro" id="IPR011335">
    <property type="entry name" value="Restrct_endonuc-II-like"/>
</dbReference>
<name>A0ABU6K4B6_9RHOO</name>
<proteinExistence type="predicted"/>
<dbReference type="Pfam" id="PF07152">
    <property type="entry name" value="YaeQ"/>
    <property type="match status" value="1"/>
</dbReference>
<sequence length="179" mass="20340">MALRSVVFKAELGIADLDRHYYQDHVLTLARHPSETDERMMVRLLAFILNASESLEFGKGLSSDDEPALWDRDLTGAIKTWIEVGQPDERIIRKACGRADKVLIYAYGRAVDMWWKQNAKAFAKQDKLEVWLIPAEDCAAMVALVERGMKLQCTLQDGELMMAAERDTITIRPQKLTAE</sequence>
<dbReference type="CDD" id="cd22368">
    <property type="entry name" value="YaeQ-like"/>
    <property type="match status" value="1"/>
</dbReference>
<gene>
    <name evidence="1" type="ORF">VVD49_11325</name>
</gene>
<organism evidence="1 2">
    <name type="scientific">Uliginosibacterium silvisoli</name>
    <dbReference type="NCBI Taxonomy" id="3114758"/>
    <lineage>
        <taxon>Bacteria</taxon>
        <taxon>Pseudomonadati</taxon>
        <taxon>Pseudomonadota</taxon>
        <taxon>Betaproteobacteria</taxon>
        <taxon>Rhodocyclales</taxon>
        <taxon>Zoogloeaceae</taxon>
        <taxon>Uliginosibacterium</taxon>
    </lineage>
</organism>
<dbReference type="Gene3D" id="3.10.640.10">
    <property type="entry name" value="Restriction endonuclease-like alpha-beta roll domain"/>
    <property type="match status" value="1"/>
</dbReference>
<dbReference type="SUPFAM" id="SSF52980">
    <property type="entry name" value="Restriction endonuclease-like"/>
    <property type="match status" value="1"/>
</dbReference>
<evidence type="ECO:0000313" key="1">
    <source>
        <dbReference type="EMBL" id="MEC5386317.1"/>
    </source>
</evidence>
<keyword evidence="2" id="KW-1185">Reference proteome</keyword>